<dbReference type="Proteomes" id="UP000184038">
    <property type="component" value="Unassembled WGS sequence"/>
</dbReference>
<dbReference type="SUPFAM" id="SSF46894">
    <property type="entry name" value="C-terminal effector domain of the bipartite response regulators"/>
    <property type="match status" value="1"/>
</dbReference>
<keyword evidence="13" id="KW-1185">Reference proteome</keyword>
<keyword evidence="3" id="KW-0902">Two-component regulatory system</keyword>
<organism evidence="12 13">
    <name type="scientific">Anaerosporobacter mobilis DSM 15930</name>
    <dbReference type="NCBI Taxonomy" id="1120996"/>
    <lineage>
        <taxon>Bacteria</taxon>
        <taxon>Bacillati</taxon>
        <taxon>Bacillota</taxon>
        <taxon>Clostridia</taxon>
        <taxon>Lachnospirales</taxon>
        <taxon>Lachnospiraceae</taxon>
        <taxon>Anaerosporobacter</taxon>
    </lineage>
</organism>
<dbReference type="OrthoDB" id="9790442at2"/>
<dbReference type="Gene3D" id="3.40.50.2300">
    <property type="match status" value="1"/>
</dbReference>
<dbReference type="GO" id="GO:0005829">
    <property type="term" value="C:cytosol"/>
    <property type="evidence" value="ECO:0007669"/>
    <property type="project" value="TreeGrafter"/>
</dbReference>
<sequence length="229" mass="26110">MKETILIIEDDIDLSNVMKDFIANDGYDVRQAFTGTEGLRMLEDCEPALVVLDIMLPGIDGIAVCKKIREEKLLPIIIISAKNSDYDKVLALGVGADDYMTKPFSQIELVARIKSHLRRVTQFLPVQGRNKRKEKCFGNLKIYSDSYEVTIAGKAIEFSPKEFQVLDFLSDYPSRVFTKDQIISQVWGYSDFIDDNTIAVYIGRIREKLVKEEACYIKTVWGVGYKWEG</sequence>
<feature type="domain" description="Response regulatory" evidence="10">
    <location>
        <begin position="4"/>
        <end position="117"/>
    </location>
</feature>
<evidence type="ECO:0000256" key="2">
    <source>
        <dbReference type="ARBA" id="ARBA00022553"/>
    </source>
</evidence>
<feature type="modified residue" description="4-aspartylphosphate" evidence="8">
    <location>
        <position position="53"/>
    </location>
</feature>
<dbReference type="InterPro" id="IPR039420">
    <property type="entry name" value="WalR-like"/>
</dbReference>
<dbReference type="PROSITE" id="PS51755">
    <property type="entry name" value="OMPR_PHOB"/>
    <property type="match status" value="1"/>
</dbReference>
<evidence type="ECO:0000256" key="9">
    <source>
        <dbReference type="PROSITE-ProRule" id="PRU01091"/>
    </source>
</evidence>
<dbReference type="RefSeq" id="WP_073289575.1">
    <property type="nucleotide sequence ID" value="NZ_FRCP01000017.1"/>
</dbReference>
<evidence type="ECO:0000313" key="12">
    <source>
        <dbReference type="EMBL" id="SHM80552.1"/>
    </source>
</evidence>
<name>A0A1M7LQN4_9FIRM</name>
<dbReference type="GO" id="GO:0000976">
    <property type="term" value="F:transcription cis-regulatory region binding"/>
    <property type="evidence" value="ECO:0007669"/>
    <property type="project" value="TreeGrafter"/>
</dbReference>
<evidence type="ECO:0000256" key="7">
    <source>
        <dbReference type="ARBA" id="ARBA00024867"/>
    </source>
</evidence>
<dbReference type="Pfam" id="PF00486">
    <property type="entry name" value="Trans_reg_C"/>
    <property type="match status" value="1"/>
</dbReference>
<dbReference type="Pfam" id="PF00072">
    <property type="entry name" value="Response_reg"/>
    <property type="match status" value="1"/>
</dbReference>
<dbReference type="InterPro" id="IPR016032">
    <property type="entry name" value="Sig_transdc_resp-reg_C-effctor"/>
</dbReference>
<evidence type="ECO:0000259" key="10">
    <source>
        <dbReference type="PROSITE" id="PS50110"/>
    </source>
</evidence>
<evidence type="ECO:0000256" key="4">
    <source>
        <dbReference type="ARBA" id="ARBA00023015"/>
    </source>
</evidence>
<reference evidence="12 13" key="1">
    <citation type="submission" date="2016-11" db="EMBL/GenBank/DDBJ databases">
        <authorList>
            <person name="Jaros S."/>
            <person name="Januszkiewicz K."/>
            <person name="Wedrychowicz H."/>
        </authorList>
    </citation>
    <scope>NUCLEOTIDE SEQUENCE [LARGE SCALE GENOMIC DNA]</scope>
    <source>
        <strain evidence="12 13">DSM 15930</strain>
    </source>
</reference>
<dbReference type="FunFam" id="1.10.10.10:FF:000018">
    <property type="entry name" value="DNA-binding response regulator ResD"/>
    <property type="match status" value="1"/>
</dbReference>
<dbReference type="GO" id="GO:0000156">
    <property type="term" value="F:phosphorelay response regulator activity"/>
    <property type="evidence" value="ECO:0007669"/>
    <property type="project" value="TreeGrafter"/>
</dbReference>
<evidence type="ECO:0000256" key="5">
    <source>
        <dbReference type="ARBA" id="ARBA00023125"/>
    </source>
</evidence>
<keyword evidence="5 9" id="KW-0238">DNA-binding</keyword>
<dbReference type="EMBL" id="FRCP01000017">
    <property type="protein sequence ID" value="SHM80552.1"/>
    <property type="molecule type" value="Genomic_DNA"/>
</dbReference>
<evidence type="ECO:0000313" key="13">
    <source>
        <dbReference type="Proteomes" id="UP000184038"/>
    </source>
</evidence>
<evidence type="ECO:0000256" key="3">
    <source>
        <dbReference type="ARBA" id="ARBA00023012"/>
    </source>
</evidence>
<evidence type="ECO:0000256" key="8">
    <source>
        <dbReference type="PROSITE-ProRule" id="PRU00169"/>
    </source>
</evidence>
<dbReference type="GO" id="GO:0006355">
    <property type="term" value="P:regulation of DNA-templated transcription"/>
    <property type="evidence" value="ECO:0007669"/>
    <property type="project" value="InterPro"/>
</dbReference>
<proteinExistence type="predicted"/>
<dbReference type="GO" id="GO:0032993">
    <property type="term" value="C:protein-DNA complex"/>
    <property type="evidence" value="ECO:0007669"/>
    <property type="project" value="TreeGrafter"/>
</dbReference>
<dbReference type="CDD" id="cd00383">
    <property type="entry name" value="trans_reg_C"/>
    <property type="match status" value="1"/>
</dbReference>
<keyword evidence="6" id="KW-0804">Transcription</keyword>
<comment type="function">
    <text evidence="7">May play the central regulatory role in sporulation. It may be an element of the effector pathway responsible for the activation of sporulation genes in response to nutritional stress. Spo0A may act in concert with spo0H (a sigma factor) to control the expression of some genes that are critical to the sporulation process.</text>
</comment>
<dbReference type="SUPFAM" id="SSF52172">
    <property type="entry name" value="CheY-like"/>
    <property type="match status" value="1"/>
</dbReference>
<dbReference type="InterPro" id="IPR011006">
    <property type="entry name" value="CheY-like_superfamily"/>
</dbReference>
<dbReference type="AlphaFoldDB" id="A0A1M7LQN4"/>
<dbReference type="STRING" id="1120996.SAMN02746066_03381"/>
<dbReference type="InterPro" id="IPR001867">
    <property type="entry name" value="OmpR/PhoB-type_DNA-bd"/>
</dbReference>
<dbReference type="SMART" id="SM00862">
    <property type="entry name" value="Trans_reg_C"/>
    <property type="match status" value="1"/>
</dbReference>
<dbReference type="Gene3D" id="6.10.250.690">
    <property type="match status" value="1"/>
</dbReference>
<dbReference type="PROSITE" id="PS50110">
    <property type="entry name" value="RESPONSE_REGULATORY"/>
    <property type="match status" value="1"/>
</dbReference>
<feature type="DNA-binding region" description="OmpR/PhoB-type" evidence="9">
    <location>
        <begin position="132"/>
        <end position="229"/>
    </location>
</feature>
<dbReference type="SMART" id="SM00448">
    <property type="entry name" value="REC"/>
    <property type="match status" value="1"/>
</dbReference>
<accession>A0A1M7LQN4</accession>
<dbReference type="PANTHER" id="PTHR48111">
    <property type="entry name" value="REGULATOR OF RPOS"/>
    <property type="match status" value="1"/>
</dbReference>
<evidence type="ECO:0000259" key="11">
    <source>
        <dbReference type="PROSITE" id="PS51755"/>
    </source>
</evidence>
<evidence type="ECO:0000256" key="6">
    <source>
        <dbReference type="ARBA" id="ARBA00023163"/>
    </source>
</evidence>
<keyword evidence="4" id="KW-0805">Transcription regulation</keyword>
<dbReference type="InterPro" id="IPR001789">
    <property type="entry name" value="Sig_transdc_resp-reg_receiver"/>
</dbReference>
<dbReference type="InterPro" id="IPR036388">
    <property type="entry name" value="WH-like_DNA-bd_sf"/>
</dbReference>
<dbReference type="Gene3D" id="1.10.10.10">
    <property type="entry name" value="Winged helix-like DNA-binding domain superfamily/Winged helix DNA-binding domain"/>
    <property type="match status" value="1"/>
</dbReference>
<evidence type="ECO:0000256" key="1">
    <source>
        <dbReference type="ARBA" id="ARBA00018672"/>
    </source>
</evidence>
<dbReference type="CDD" id="cd17574">
    <property type="entry name" value="REC_OmpR"/>
    <property type="match status" value="1"/>
</dbReference>
<keyword evidence="2 8" id="KW-0597">Phosphoprotein</keyword>
<dbReference type="PANTHER" id="PTHR48111:SF2">
    <property type="entry name" value="RESPONSE REGULATOR SAER"/>
    <property type="match status" value="1"/>
</dbReference>
<protein>
    <recommendedName>
        <fullName evidence="1">Stage 0 sporulation protein A homolog</fullName>
    </recommendedName>
</protein>
<feature type="domain" description="OmpR/PhoB-type" evidence="11">
    <location>
        <begin position="132"/>
        <end position="229"/>
    </location>
</feature>
<gene>
    <name evidence="12" type="ORF">SAMN02746066_03381</name>
</gene>